<dbReference type="Gene3D" id="3.40.630.30">
    <property type="match status" value="1"/>
</dbReference>
<keyword evidence="2" id="KW-0012">Acyltransferase</keyword>
<dbReference type="GO" id="GO:0016747">
    <property type="term" value="F:acyltransferase activity, transferring groups other than amino-acyl groups"/>
    <property type="evidence" value="ECO:0007669"/>
    <property type="project" value="InterPro"/>
</dbReference>
<evidence type="ECO:0000256" key="1">
    <source>
        <dbReference type="ARBA" id="ARBA00022679"/>
    </source>
</evidence>
<protein>
    <submittedName>
        <fullName evidence="4">GNAT family N-acetyltransferase</fullName>
    </submittedName>
</protein>
<comment type="caution">
    <text evidence="4">The sequence shown here is derived from an EMBL/GenBank/DDBJ whole genome shotgun (WGS) entry which is preliminary data.</text>
</comment>
<proteinExistence type="predicted"/>
<dbReference type="EMBL" id="PVNS01000012">
    <property type="protein sequence ID" value="PRO64788.1"/>
    <property type="molecule type" value="Genomic_DNA"/>
</dbReference>
<keyword evidence="5" id="KW-1185">Reference proteome</keyword>
<feature type="domain" description="N-acetyltransferase" evidence="3">
    <location>
        <begin position="2"/>
        <end position="143"/>
    </location>
</feature>
<dbReference type="InterPro" id="IPR016181">
    <property type="entry name" value="Acyl_CoA_acyltransferase"/>
</dbReference>
<accession>A0A2P6MET3</accession>
<evidence type="ECO:0000259" key="3">
    <source>
        <dbReference type="PROSITE" id="PS51186"/>
    </source>
</evidence>
<sequence length="143" mass="15925">MIQIFTAETKEQLSDCYRVRREVFVGEQGVPASIEVDNLEHEAVHFVVYDDGKAIGAARMRLSENTAKAERVCILSQLRGSGAGRKLMRFMEEKASELGAEIMKLNAQTHAAPFYTAVGYSIVSEEPFMDAGIEHVAMEKKLQ</sequence>
<keyword evidence="1 4" id="KW-0808">Transferase</keyword>
<dbReference type="SUPFAM" id="SSF55729">
    <property type="entry name" value="Acyl-CoA N-acyltransferases (Nat)"/>
    <property type="match status" value="1"/>
</dbReference>
<reference evidence="4 5" key="1">
    <citation type="submission" date="2018-03" db="EMBL/GenBank/DDBJ databases">
        <title>Bacillus urumqiensis sp. nov., a moderately haloalkaliphilic bacterium isolated from a salt lake.</title>
        <authorList>
            <person name="Zhao B."/>
            <person name="Liao Z."/>
        </authorList>
    </citation>
    <scope>NUCLEOTIDE SEQUENCE [LARGE SCALE GENOMIC DNA]</scope>
    <source>
        <strain evidence="4 5">BZ-SZ-XJ18</strain>
    </source>
</reference>
<dbReference type="Proteomes" id="UP000243650">
    <property type="component" value="Unassembled WGS sequence"/>
</dbReference>
<evidence type="ECO:0000256" key="2">
    <source>
        <dbReference type="ARBA" id="ARBA00023315"/>
    </source>
</evidence>
<dbReference type="AlphaFoldDB" id="A0A2P6MET3"/>
<dbReference type="CDD" id="cd04301">
    <property type="entry name" value="NAT_SF"/>
    <property type="match status" value="1"/>
</dbReference>
<dbReference type="PROSITE" id="PS51186">
    <property type="entry name" value="GNAT"/>
    <property type="match status" value="1"/>
</dbReference>
<dbReference type="PANTHER" id="PTHR43877">
    <property type="entry name" value="AMINOALKYLPHOSPHONATE N-ACETYLTRANSFERASE-RELATED-RELATED"/>
    <property type="match status" value="1"/>
</dbReference>
<dbReference type="Pfam" id="PF13673">
    <property type="entry name" value="Acetyltransf_10"/>
    <property type="match status" value="1"/>
</dbReference>
<evidence type="ECO:0000313" key="5">
    <source>
        <dbReference type="Proteomes" id="UP000243650"/>
    </source>
</evidence>
<dbReference type="OrthoDB" id="9796171at2"/>
<evidence type="ECO:0000313" key="4">
    <source>
        <dbReference type="EMBL" id="PRO64788.1"/>
    </source>
</evidence>
<dbReference type="RefSeq" id="WP_105959884.1">
    <property type="nucleotide sequence ID" value="NZ_PVNS01000012.1"/>
</dbReference>
<organism evidence="4 5">
    <name type="scientific">Alkalicoccus urumqiensis</name>
    <name type="common">Bacillus urumqiensis</name>
    <dbReference type="NCBI Taxonomy" id="1548213"/>
    <lineage>
        <taxon>Bacteria</taxon>
        <taxon>Bacillati</taxon>
        <taxon>Bacillota</taxon>
        <taxon>Bacilli</taxon>
        <taxon>Bacillales</taxon>
        <taxon>Bacillaceae</taxon>
        <taxon>Alkalicoccus</taxon>
    </lineage>
</organism>
<dbReference type="InterPro" id="IPR000182">
    <property type="entry name" value="GNAT_dom"/>
</dbReference>
<gene>
    <name evidence="4" type="ORF">C6I21_12825</name>
</gene>
<name>A0A2P6MET3_ALKUR</name>
<dbReference type="InterPro" id="IPR050832">
    <property type="entry name" value="Bact_Acetyltransf"/>
</dbReference>